<evidence type="ECO:0000259" key="12">
    <source>
        <dbReference type="PROSITE" id="PS50893"/>
    </source>
</evidence>
<evidence type="ECO:0000256" key="8">
    <source>
        <dbReference type="ARBA" id="ARBA00022840"/>
    </source>
</evidence>
<dbReference type="Proteomes" id="UP000199602">
    <property type="component" value="Unassembled WGS sequence"/>
</dbReference>
<evidence type="ECO:0000256" key="6">
    <source>
        <dbReference type="ARBA" id="ARBA00022618"/>
    </source>
</evidence>
<evidence type="ECO:0000313" key="14">
    <source>
        <dbReference type="Proteomes" id="UP000199602"/>
    </source>
</evidence>
<evidence type="ECO:0000256" key="9">
    <source>
        <dbReference type="ARBA" id="ARBA00023136"/>
    </source>
</evidence>
<keyword evidence="7 11" id="KW-0547">Nucleotide-binding</keyword>
<evidence type="ECO:0000256" key="10">
    <source>
        <dbReference type="ARBA" id="ARBA00023306"/>
    </source>
</evidence>
<dbReference type="STRING" id="206665.SAMN04488516_102301"/>
<dbReference type="InterPro" id="IPR015854">
    <property type="entry name" value="ABC_transpr_LolD-like"/>
</dbReference>
<dbReference type="GO" id="GO:0005886">
    <property type="term" value="C:plasma membrane"/>
    <property type="evidence" value="ECO:0007669"/>
    <property type="project" value="UniProtKB-SubCell"/>
</dbReference>
<evidence type="ECO:0000313" key="13">
    <source>
        <dbReference type="EMBL" id="SDN49472.1"/>
    </source>
</evidence>
<dbReference type="AlphaFoldDB" id="A0A1H0BV06"/>
<comment type="function">
    <text evidence="1">Part of the ABC transporter FtsEX involved in cellular division. Important for assembly or stability of the septal ring.</text>
</comment>
<keyword evidence="5 11" id="KW-1003">Cell membrane</keyword>
<dbReference type="RefSeq" id="WP_092063699.1">
    <property type="nucleotide sequence ID" value="NZ_FNIN01000002.1"/>
</dbReference>
<evidence type="ECO:0000256" key="5">
    <source>
        <dbReference type="ARBA" id="ARBA00022475"/>
    </source>
</evidence>
<dbReference type="InterPro" id="IPR005286">
    <property type="entry name" value="Cell_div_FtsE"/>
</dbReference>
<evidence type="ECO:0000256" key="2">
    <source>
        <dbReference type="ARBA" id="ARBA00005417"/>
    </source>
</evidence>
<dbReference type="SMART" id="SM00382">
    <property type="entry name" value="AAA"/>
    <property type="match status" value="1"/>
</dbReference>
<dbReference type="GO" id="GO:0016887">
    <property type="term" value="F:ATP hydrolysis activity"/>
    <property type="evidence" value="ECO:0007669"/>
    <property type="project" value="InterPro"/>
</dbReference>
<dbReference type="PROSITE" id="PS50893">
    <property type="entry name" value="ABC_TRANSPORTER_2"/>
    <property type="match status" value="1"/>
</dbReference>
<dbReference type="SUPFAM" id="SSF52540">
    <property type="entry name" value="P-loop containing nucleoside triphosphate hydrolases"/>
    <property type="match status" value="1"/>
</dbReference>
<gene>
    <name evidence="11" type="primary">ftsE</name>
    <name evidence="13" type="ORF">SAMN04488516_102301</name>
</gene>
<comment type="subcellular location">
    <subcellularLocation>
        <location evidence="11">Cell membrane</location>
        <topology evidence="11">Peripheral membrane protein</topology>
        <orientation evidence="11">Cytoplasmic side</orientation>
    </subcellularLocation>
</comment>
<dbReference type="InterPro" id="IPR003439">
    <property type="entry name" value="ABC_transporter-like_ATP-bd"/>
</dbReference>
<sequence>MIHLKNVSYSFGRNWALKNISFDLEKGDFLFITGPSGAGKTTLLKLLHADLFPKGGEIKVAGYDLKKLPTRKHYLLKREVSIVLQDFKILTKLTVFENVALPLVVQKKPTLQIQKRVRAVLRSIGLYNKASVRCDELSGGEQQRVAIARAMVVNPKILLADEPTGNLDKTLSLHLLSVFNQFNLHGTTIVMATHNEELVSRQDRAKILYLQEGNIEAKNF</sequence>
<dbReference type="PANTHER" id="PTHR24220:SF470">
    <property type="entry name" value="CELL DIVISION ATP-BINDING PROTEIN FTSE"/>
    <property type="match status" value="1"/>
</dbReference>
<proteinExistence type="inferred from homology"/>
<dbReference type="PROSITE" id="PS00211">
    <property type="entry name" value="ABC_TRANSPORTER_1"/>
    <property type="match status" value="1"/>
</dbReference>
<dbReference type="InterPro" id="IPR003593">
    <property type="entry name" value="AAA+_ATPase"/>
</dbReference>
<dbReference type="GO" id="GO:0022857">
    <property type="term" value="F:transmembrane transporter activity"/>
    <property type="evidence" value="ECO:0007669"/>
    <property type="project" value="TreeGrafter"/>
</dbReference>
<keyword evidence="14" id="KW-1185">Reference proteome</keyword>
<name>A0A1H0BV06_9BACT</name>
<dbReference type="GO" id="GO:0005524">
    <property type="term" value="F:ATP binding"/>
    <property type="evidence" value="ECO:0007669"/>
    <property type="project" value="UniProtKB-UniRule"/>
</dbReference>
<evidence type="ECO:0000256" key="7">
    <source>
        <dbReference type="ARBA" id="ARBA00022741"/>
    </source>
</evidence>
<organism evidence="13 14">
    <name type="scientific">Desulfonauticus submarinus</name>
    <dbReference type="NCBI Taxonomy" id="206665"/>
    <lineage>
        <taxon>Bacteria</taxon>
        <taxon>Pseudomonadati</taxon>
        <taxon>Thermodesulfobacteriota</taxon>
        <taxon>Desulfovibrionia</taxon>
        <taxon>Desulfovibrionales</taxon>
        <taxon>Desulfonauticaceae</taxon>
        <taxon>Desulfonauticus</taxon>
    </lineage>
</organism>
<dbReference type="EMBL" id="FNIN01000002">
    <property type="protein sequence ID" value="SDN49472.1"/>
    <property type="molecule type" value="Genomic_DNA"/>
</dbReference>
<evidence type="ECO:0000256" key="11">
    <source>
        <dbReference type="RuleBase" id="RU365094"/>
    </source>
</evidence>
<feature type="domain" description="ABC transporter" evidence="12">
    <location>
        <begin position="2"/>
        <end position="220"/>
    </location>
</feature>
<evidence type="ECO:0000256" key="1">
    <source>
        <dbReference type="ARBA" id="ARBA00002579"/>
    </source>
</evidence>
<dbReference type="InterPro" id="IPR017911">
    <property type="entry name" value="MacB-like_ATP-bd"/>
</dbReference>
<keyword evidence="4" id="KW-0813">Transport</keyword>
<dbReference type="InterPro" id="IPR027417">
    <property type="entry name" value="P-loop_NTPase"/>
</dbReference>
<comment type="similarity">
    <text evidence="2 11">Belongs to the ABC transporter superfamily.</text>
</comment>
<dbReference type="Pfam" id="PF00005">
    <property type="entry name" value="ABC_tran"/>
    <property type="match status" value="1"/>
</dbReference>
<protein>
    <recommendedName>
        <fullName evidence="3 11">Cell division ATP-binding protein FtsE</fullName>
    </recommendedName>
</protein>
<keyword evidence="9 11" id="KW-0472">Membrane</keyword>
<evidence type="ECO:0000256" key="4">
    <source>
        <dbReference type="ARBA" id="ARBA00022448"/>
    </source>
</evidence>
<dbReference type="GO" id="GO:0051301">
    <property type="term" value="P:cell division"/>
    <property type="evidence" value="ECO:0007669"/>
    <property type="project" value="UniProtKB-UniRule"/>
</dbReference>
<dbReference type="CDD" id="cd03255">
    <property type="entry name" value="ABC_MJ0796_LolCDE_FtsE"/>
    <property type="match status" value="1"/>
</dbReference>
<accession>A0A1H0BV06</accession>
<evidence type="ECO:0000256" key="3">
    <source>
        <dbReference type="ARBA" id="ARBA00020019"/>
    </source>
</evidence>
<keyword evidence="10 11" id="KW-0131">Cell cycle</keyword>
<keyword evidence="6 11" id="KW-0132">Cell division</keyword>
<reference evidence="13 14" key="1">
    <citation type="submission" date="2016-10" db="EMBL/GenBank/DDBJ databases">
        <authorList>
            <person name="de Groot N.N."/>
        </authorList>
    </citation>
    <scope>NUCLEOTIDE SEQUENCE [LARGE SCALE GENOMIC DNA]</scope>
    <source>
        <strain evidence="13 14">DSM 15269</strain>
    </source>
</reference>
<comment type="subunit">
    <text evidence="11">Homodimer. Forms a membrane-associated complex with FtsX.</text>
</comment>
<dbReference type="Gene3D" id="3.40.50.300">
    <property type="entry name" value="P-loop containing nucleotide triphosphate hydrolases"/>
    <property type="match status" value="1"/>
</dbReference>
<keyword evidence="8 11" id="KW-0067">ATP-binding</keyword>
<dbReference type="PANTHER" id="PTHR24220">
    <property type="entry name" value="IMPORT ATP-BINDING PROTEIN"/>
    <property type="match status" value="1"/>
</dbReference>
<dbReference type="OrthoDB" id="9809450at2"/>
<dbReference type="FunFam" id="3.40.50.300:FF:000056">
    <property type="entry name" value="Cell division ATP-binding protein FtsE"/>
    <property type="match status" value="1"/>
</dbReference>
<dbReference type="NCBIfam" id="TIGR02673">
    <property type="entry name" value="FtsE"/>
    <property type="match status" value="1"/>
</dbReference>
<dbReference type="InterPro" id="IPR017871">
    <property type="entry name" value="ABC_transporter-like_CS"/>
</dbReference>